<evidence type="ECO:0000259" key="3">
    <source>
        <dbReference type="Pfam" id="PF02698"/>
    </source>
</evidence>
<feature type="region of interest" description="Disordered" evidence="1">
    <location>
        <begin position="1"/>
        <end position="44"/>
    </location>
</feature>
<organism evidence="4 5">
    <name type="scientific">Cellulomonas xiejunii</name>
    <dbReference type="NCBI Taxonomy" id="2968083"/>
    <lineage>
        <taxon>Bacteria</taxon>
        <taxon>Bacillati</taxon>
        <taxon>Actinomycetota</taxon>
        <taxon>Actinomycetes</taxon>
        <taxon>Micrococcales</taxon>
        <taxon>Cellulomonadaceae</taxon>
        <taxon>Cellulomonas</taxon>
    </lineage>
</organism>
<keyword evidence="2" id="KW-0472">Membrane</keyword>
<dbReference type="EMBL" id="CP101987">
    <property type="protein sequence ID" value="UUI71266.1"/>
    <property type="molecule type" value="Genomic_DNA"/>
</dbReference>
<keyword evidence="5" id="KW-1185">Reference proteome</keyword>
<sequence length="242" mass="25503">MPVRPSFARRRAPASGTGTSSGATDRSGARTGTDTPPSGREVPVRRRRARLARVVVLLVVVVGLGPFVVVQGVGQMGVVPDPADVPERPVALVLGAGLRPSGEPSPYLRRRLDAAVDLYERGVVERVLVSGDRSGPHYDEPGAMREYLLAHGVPDDVVVRDDAGVDTHTSCVRAHDVFDVDAAVVVTQDYHLRRALFSCRSAGIDAVGVGVSATSVRPVQAVGWRLREVPAAAKAVLDALAG</sequence>
<name>A0ABY5KL97_9CELL</name>
<dbReference type="CDD" id="cd06259">
    <property type="entry name" value="YdcF-like"/>
    <property type="match status" value="1"/>
</dbReference>
<protein>
    <submittedName>
        <fullName evidence="4">YdcF family protein</fullName>
    </submittedName>
</protein>
<dbReference type="InterPro" id="IPR003848">
    <property type="entry name" value="DUF218"/>
</dbReference>
<keyword evidence="2" id="KW-1133">Transmembrane helix</keyword>
<gene>
    <name evidence="4" type="ORF">NP048_15925</name>
</gene>
<feature type="compositionally biased region" description="Polar residues" evidence="1">
    <location>
        <begin position="16"/>
        <end position="36"/>
    </location>
</feature>
<reference evidence="4 5" key="1">
    <citation type="submission" date="2022-07" db="EMBL/GenBank/DDBJ databases">
        <title>Novel species in genus cellulomonas.</title>
        <authorList>
            <person name="Ye L."/>
        </authorList>
    </citation>
    <scope>NUCLEOTIDE SEQUENCE [LARGE SCALE GENOMIC DNA]</scope>
    <source>
        <strain evidence="5">zg-B89</strain>
    </source>
</reference>
<proteinExistence type="predicted"/>
<dbReference type="Proteomes" id="UP001316384">
    <property type="component" value="Chromosome"/>
</dbReference>
<dbReference type="PANTHER" id="PTHR30336:SF6">
    <property type="entry name" value="INTEGRAL MEMBRANE PROTEIN"/>
    <property type="match status" value="1"/>
</dbReference>
<evidence type="ECO:0000313" key="4">
    <source>
        <dbReference type="EMBL" id="UUI71266.1"/>
    </source>
</evidence>
<dbReference type="InterPro" id="IPR051599">
    <property type="entry name" value="Cell_Envelope_Assoc"/>
</dbReference>
<evidence type="ECO:0000256" key="2">
    <source>
        <dbReference type="SAM" id="Phobius"/>
    </source>
</evidence>
<accession>A0ABY5KL97</accession>
<evidence type="ECO:0000313" key="5">
    <source>
        <dbReference type="Proteomes" id="UP001316384"/>
    </source>
</evidence>
<keyword evidence="2" id="KW-0812">Transmembrane</keyword>
<dbReference type="RefSeq" id="WP_227576602.1">
    <property type="nucleotide sequence ID" value="NZ_CP101987.1"/>
</dbReference>
<dbReference type="PANTHER" id="PTHR30336">
    <property type="entry name" value="INNER MEMBRANE PROTEIN, PROBABLE PERMEASE"/>
    <property type="match status" value="1"/>
</dbReference>
<feature type="domain" description="DUF218" evidence="3">
    <location>
        <begin position="90"/>
        <end position="211"/>
    </location>
</feature>
<dbReference type="Pfam" id="PF02698">
    <property type="entry name" value="DUF218"/>
    <property type="match status" value="1"/>
</dbReference>
<evidence type="ECO:0000256" key="1">
    <source>
        <dbReference type="SAM" id="MobiDB-lite"/>
    </source>
</evidence>
<feature type="transmembrane region" description="Helical" evidence="2">
    <location>
        <begin position="54"/>
        <end position="74"/>
    </location>
</feature>